<evidence type="ECO:0000256" key="1">
    <source>
        <dbReference type="ARBA" id="ARBA00010617"/>
    </source>
</evidence>
<dbReference type="EMBL" id="PDCK01000044">
    <property type="protein sequence ID" value="PRQ23400.1"/>
    <property type="molecule type" value="Genomic_DNA"/>
</dbReference>
<organism evidence="7 8">
    <name type="scientific">Rosa chinensis</name>
    <name type="common">China rose</name>
    <dbReference type="NCBI Taxonomy" id="74649"/>
    <lineage>
        <taxon>Eukaryota</taxon>
        <taxon>Viridiplantae</taxon>
        <taxon>Streptophyta</taxon>
        <taxon>Embryophyta</taxon>
        <taxon>Tracheophyta</taxon>
        <taxon>Spermatophyta</taxon>
        <taxon>Magnoliopsida</taxon>
        <taxon>eudicotyledons</taxon>
        <taxon>Gunneridae</taxon>
        <taxon>Pentapetalae</taxon>
        <taxon>rosids</taxon>
        <taxon>fabids</taxon>
        <taxon>Rosales</taxon>
        <taxon>Rosaceae</taxon>
        <taxon>Rosoideae</taxon>
        <taxon>Rosoideae incertae sedis</taxon>
        <taxon>Rosa</taxon>
    </lineage>
</organism>
<keyword evidence="3" id="KW-0479">Metal-binding</keyword>
<dbReference type="GO" id="GO:0006631">
    <property type="term" value="P:fatty acid metabolic process"/>
    <property type="evidence" value="ECO:0007669"/>
    <property type="project" value="UniProtKB-ARBA"/>
</dbReference>
<dbReference type="GO" id="GO:0005506">
    <property type="term" value="F:iron ion binding"/>
    <property type="evidence" value="ECO:0007669"/>
    <property type="project" value="InterPro"/>
</dbReference>
<reference evidence="7 8" key="1">
    <citation type="journal article" date="2018" name="Nat. Genet.">
        <title>The Rosa genome provides new insights in the design of modern roses.</title>
        <authorList>
            <person name="Bendahmane M."/>
        </authorList>
    </citation>
    <scope>NUCLEOTIDE SEQUENCE [LARGE SCALE GENOMIC DNA]</scope>
    <source>
        <strain evidence="8">cv. Old Blush</strain>
    </source>
</reference>
<dbReference type="OrthoDB" id="2789670at2759"/>
<dbReference type="GO" id="GO:0016705">
    <property type="term" value="F:oxidoreductase activity, acting on paired donors, with incorporation or reduction of molecular oxygen"/>
    <property type="evidence" value="ECO:0007669"/>
    <property type="project" value="InterPro"/>
</dbReference>
<evidence type="ECO:0000256" key="5">
    <source>
        <dbReference type="ARBA" id="ARBA00023239"/>
    </source>
</evidence>
<feature type="region of interest" description="Disordered" evidence="6">
    <location>
        <begin position="1"/>
        <end position="20"/>
    </location>
</feature>
<dbReference type="OMA" id="QSHEASF"/>
<keyword evidence="2" id="KW-0349">Heme</keyword>
<name>A0A2P6PNA0_ROSCH</name>
<proteinExistence type="inferred from homology"/>
<dbReference type="GO" id="GO:0020037">
    <property type="term" value="F:heme binding"/>
    <property type="evidence" value="ECO:0007669"/>
    <property type="project" value="InterPro"/>
</dbReference>
<gene>
    <name evidence="7" type="ORF">RchiOBHm_Chr6g0260921</name>
</gene>
<protein>
    <submittedName>
        <fullName evidence="7">Putative cytochrome P450</fullName>
    </submittedName>
</protein>
<comment type="caution">
    <text evidence="7">The sequence shown here is derived from an EMBL/GenBank/DDBJ whole genome shotgun (WGS) entry which is preliminary data.</text>
</comment>
<dbReference type="InterPro" id="IPR001128">
    <property type="entry name" value="Cyt_P450"/>
</dbReference>
<dbReference type="GO" id="GO:0004497">
    <property type="term" value="F:monooxygenase activity"/>
    <property type="evidence" value="ECO:0007669"/>
    <property type="project" value="InterPro"/>
</dbReference>
<dbReference type="Pfam" id="PF00067">
    <property type="entry name" value="p450"/>
    <property type="match status" value="1"/>
</dbReference>
<dbReference type="Proteomes" id="UP000238479">
    <property type="component" value="Chromosome 6"/>
</dbReference>
<dbReference type="GO" id="GO:0016125">
    <property type="term" value="P:sterol metabolic process"/>
    <property type="evidence" value="ECO:0007669"/>
    <property type="project" value="TreeGrafter"/>
</dbReference>
<dbReference type="AlphaFoldDB" id="A0A2P6PNA0"/>
<dbReference type="PANTHER" id="PTHR24286">
    <property type="entry name" value="CYTOCHROME P450 26"/>
    <property type="match status" value="1"/>
</dbReference>
<dbReference type="GO" id="GO:0016829">
    <property type="term" value="F:lyase activity"/>
    <property type="evidence" value="ECO:0007669"/>
    <property type="project" value="UniProtKB-KW"/>
</dbReference>
<sequence length="485" mass="54292">MSSSSSSAVPKPQPKLPLKQIPGDYGAPFFGAIKDRYDFFYNQGRDEFFKARIQTYNSTVFRTNMPPGPFIASNPKVVTVLDAISFPILFDNSKVEKRDIFDGTYMPSTDFTGGYRICSFLDPSEAKHTSLKNFFLSLLSANHENVIPLFHTHFTNLFVKAEAQLLKDGKSDFNTLNDKTSFDFIFELFFGKNPSDTTLGSKGSTLVTLWLLPQLSPQLTLGLPKLFNVFEDFLLHTFPFPALFVKPAYNKVYRAFYQSAAKALDEAESNFGISRDEACHNLVFLVCFNAYGGMKLLFPSLLKWVGLAGEDLHGKLRDEIRAVVKEAGGKITLAALDKMTLTKSVVYEALRIDPSVPFQYGKAKEDLIIESHDAAFEIKKGDIIFGYQTIATRDGKIFKNPEEFVGDRFVGEGEKLLKYVWWSNGPETVSPAAGDKQCAGKDLVVLMNRIMLVEFFLRYDTFTLDVGTFLLGPKVTFKTLTPASS</sequence>
<dbReference type="SUPFAM" id="SSF48264">
    <property type="entry name" value="Cytochrome P450"/>
    <property type="match status" value="1"/>
</dbReference>
<evidence type="ECO:0000256" key="4">
    <source>
        <dbReference type="ARBA" id="ARBA00023004"/>
    </source>
</evidence>
<comment type="similarity">
    <text evidence="1">Belongs to the cytochrome P450 family.</text>
</comment>
<dbReference type="Gramene" id="PRQ23400">
    <property type="protein sequence ID" value="PRQ23400"/>
    <property type="gene ID" value="RchiOBHm_Chr6g0260921"/>
</dbReference>
<evidence type="ECO:0000313" key="8">
    <source>
        <dbReference type="Proteomes" id="UP000238479"/>
    </source>
</evidence>
<dbReference type="InterPro" id="IPR036396">
    <property type="entry name" value="Cyt_P450_sf"/>
</dbReference>
<dbReference type="STRING" id="74649.A0A2P6PNA0"/>
<keyword evidence="8" id="KW-1185">Reference proteome</keyword>
<dbReference type="PANTHER" id="PTHR24286:SF302">
    <property type="entry name" value="ALLENE OXIDE SYNTHASE 2"/>
    <property type="match status" value="1"/>
</dbReference>
<dbReference type="CDD" id="cd11071">
    <property type="entry name" value="CYP74"/>
    <property type="match status" value="1"/>
</dbReference>
<dbReference type="FunFam" id="1.10.630.10:FF:000024">
    <property type="entry name" value="Allene oxide synthase, chloroplastic"/>
    <property type="match status" value="1"/>
</dbReference>
<keyword evidence="4" id="KW-0408">Iron</keyword>
<evidence type="ECO:0000256" key="2">
    <source>
        <dbReference type="ARBA" id="ARBA00022617"/>
    </source>
</evidence>
<evidence type="ECO:0000256" key="6">
    <source>
        <dbReference type="SAM" id="MobiDB-lite"/>
    </source>
</evidence>
<evidence type="ECO:0000313" key="7">
    <source>
        <dbReference type="EMBL" id="PRQ23400.1"/>
    </source>
</evidence>
<dbReference type="Gene3D" id="1.10.630.10">
    <property type="entry name" value="Cytochrome P450"/>
    <property type="match status" value="1"/>
</dbReference>
<keyword evidence="5" id="KW-0456">Lyase</keyword>
<accession>A0A2P6PNA0</accession>
<evidence type="ECO:0000256" key="3">
    <source>
        <dbReference type="ARBA" id="ARBA00022723"/>
    </source>
</evidence>